<dbReference type="Proteomes" id="UP000229740">
    <property type="component" value="Unassembled WGS sequence"/>
</dbReference>
<gene>
    <name evidence="2" type="ORF">CSB45_04245</name>
</gene>
<evidence type="ECO:0000256" key="1">
    <source>
        <dbReference type="SAM" id="MobiDB-lite"/>
    </source>
</evidence>
<protein>
    <submittedName>
        <fullName evidence="2">Uncharacterized protein</fullName>
    </submittedName>
</protein>
<sequence>MMTFGQYIRFRREKILQRERLEIDFGNSYLASIETEERRPTKPEVIKRLGKALGILDPTAQEWMWYYSMSNKEPYPFPAMYKKPIVTKDDLPSIFHDSATSPSDGSKPVSVAADPSSQHNTEITLQPNGTEEDVLAILGSPDKKIRVPTRCKWIYEKEGLHIIFSDNKVIDIAFK</sequence>
<comment type="caution">
    <text evidence="2">The sequence shown here is derived from an EMBL/GenBank/DDBJ whole genome shotgun (WGS) entry which is preliminary data.</text>
</comment>
<name>A0A2G6E8B4_9BACT</name>
<dbReference type="AlphaFoldDB" id="A0A2G6E8B4"/>
<proteinExistence type="predicted"/>
<feature type="region of interest" description="Disordered" evidence="1">
    <location>
        <begin position="97"/>
        <end position="120"/>
    </location>
</feature>
<dbReference type="EMBL" id="PDPS01000023">
    <property type="protein sequence ID" value="PID58284.1"/>
    <property type="molecule type" value="Genomic_DNA"/>
</dbReference>
<evidence type="ECO:0000313" key="2">
    <source>
        <dbReference type="EMBL" id="PID58284.1"/>
    </source>
</evidence>
<evidence type="ECO:0000313" key="3">
    <source>
        <dbReference type="Proteomes" id="UP000229740"/>
    </source>
</evidence>
<accession>A0A2G6E8B4</accession>
<reference evidence="2 3" key="1">
    <citation type="submission" date="2017-10" db="EMBL/GenBank/DDBJ databases">
        <title>Novel microbial diversity and functional potential in the marine mammal oral microbiome.</title>
        <authorList>
            <person name="Dudek N.K."/>
            <person name="Sun C.L."/>
            <person name="Burstein D."/>
            <person name="Kantor R.S."/>
            <person name="Aliaga Goltsman D.S."/>
            <person name="Bik E.M."/>
            <person name="Thomas B.C."/>
            <person name="Banfield J.F."/>
            <person name="Relman D.A."/>
        </authorList>
    </citation>
    <scope>NUCLEOTIDE SEQUENCE [LARGE SCALE GENOMIC DNA]</scope>
    <source>
        <strain evidence="2">DOLZORAL124_49_17</strain>
    </source>
</reference>
<organism evidence="2 3">
    <name type="scientific">candidate division KSB3 bacterium</name>
    <dbReference type="NCBI Taxonomy" id="2044937"/>
    <lineage>
        <taxon>Bacteria</taxon>
        <taxon>candidate division KSB3</taxon>
    </lineage>
</organism>